<name>A0A3B0K085_DROGU</name>
<protein>
    <submittedName>
        <fullName evidence="2">Uncharacterized protein</fullName>
    </submittedName>
</protein>
<gene>
    <name evidence="2" type="ORF">DGUA_6G009005</name>
</gene>
<dbReference type="Proteomes" id="UP000268350">
    <property type="component" value="Unassembled WGS sequence"/>
</dbReference>
<organism evidence="2 3">
    <name type="scientific">Drosophila guanche</name>
    <name type="common">Fruit fly</name>
    <dbReference type="NCBI Taxonomy" id="7266"/>
    <lineage>
        <taxon>Eukaryota</taxon>
        <taxon>Metazoa</taxon>
        <taxon>Ecdysozoa</taxon>
        <taxon>Arthropoda</taxon>
        <taxon>Hexapoda</taxon>
        <taxon>Insecta</taxon>
        <taxon>Pterygota</taxon>
        <taxon>Neoptera</taxon>
        <taxon>Endopterygota</taxon>
        <taxon>Diptera</taxon>
        <taxon>Brachycera</taxon>
        <taxon>Muscomorpha</taxon>
        <taxon>Ephydroidea</taxon>
        <taxon>Drosophilidae</taxon>
        <taxon>Drosophila</taxon>
        <taxon>Sophophora</taxon>
    </lineage>
</organism>
<evidence type="ECO:0000313" key="3">
    <source>
        <dbReference type="Proteomes" id="UP000268350"/>
    </source>
</evidence>
<feature type="transmembrane region" description="Helical" evidence="1">
    <location>
        <begin position="15"/>
        <end position="32"/>
    </location>
</feature>
<sequence>MLLGAGRESSQVDDYQATCVSLFCFLFLFFFGSDRVTRPSQAPPPILMIRFSHLLSGTNLFTCEPLSAPPPSWTLID</sequence>
<keyword evidence="1" id="KW-0472">Membrane</keyword>
<evidence type="ECO:0000256" key="1">
    <source>
        <dbReference type="SAM" id="Phobius"/>
    </source>
</evidence>
<keyword evidence="1" id="KW-1133">Transmembrane helix</keyword>
<dbReference type="AlphaFoldDB" id="A0A3B0K085"/>
<accession>A0A3B0K085</accession>
<evidence type="ECO:0000313" key="2">
    <source>
        <dbReference type="EMBL" id="SPP86743.1"/>
    </source>
</evidence>
<keyword evidence="3" id="KW-1185">Reference proteome</keyword>
<proteinExistence type="predicted"/>
<keyword evidence="1" id="KW-0812">Transmembrane</keyword>
<dbReference type="EMBL" id="OUUW01000011">
    <property type="protein sequence ID" value="SPP86743.1"/>
    <property type="molecule type" value="Genomic_DNA"/>
</dbReference>
<reference evidence="3" key="1">
    <citation type="submission" date="2018-01" db="EMBL/GenBank/DDBJ databases">
        <authorList>
            <person name="Alioto T."/>
            <person name="Alioto T."/>
        </authorList>
    </citation>
    <scope>NUCLEOTIDE SEQUENCE [LARGE SCALE GENOMIC DNA]</scope>
</reference>